<dbReference type="EMBL" id="BAABME010003011">
    <property type="protein sequence ID" value="GAA0157044.1"/>
    <property type="molecule type" value="Genomic_DNA"/>
</dbReference>
<evidence type="ECO:0000256" key="4">
    <source>
        <dbReference type="ARBA" id="ARBA00022989"/>
    </source>
</evidence>
<comment type="similarity">
    <text evidence="2">Belongs to the major facilitator superfamily. Proton-dependent oligopeptide transporter (POT/PTR) (TC 2.A.17) family.</text>
</comment>
<comment type="similarity">
    <text evidence="6">Belongs to the major facilitator superfamily. Phosphate:H(+) symporter (TC 2.A.1.9) family.</text>
</comment>
<dbReference type="InterPro" id="IPR000109">
    <property type="entry name" value="POT_fam"/>
</dbReference>
<feature type="transmembrane region" description="Helical" evidence="7">
    <location>
        <begin position="186"/>
        <end position="205"/>
    </location>
</feature>
<feature type="transmembrane region" description="Helical" evidence="7">
    <location>
        <begin position="136"/>
        <end position="165"/>
    </location>
</feature>
<feature type="transmembrane region" description="Helical" evidence="7">
    <location>
        <begin position="535"/>
        <end position="555"/>
    </location>
</feature>
<dbReference type="GO" id="GO:0022857">
    <property type="term" value="F:transmembrane transporter activity"/>
    <property type="evidence" value="ECO:0007669"/>
    <property type="project" value="InterPro"/>
</dbReference>
<accession>A0AAV3Q005</accession>
<gene>
    <name evidence="8" type="ORF">LIER_14392</name>
</gene>
<dbReference type="Proteomes" id="UP001454036">
    <property type="component" value="Unassembled WGS sequence"/>
</dbReference>
<evidence type="ECO:0000256" key="5">
    <source>
        <dbReference type="ARBA" id="ARBA00023136"/>
    </source>
</evidence>
<organism evidence="8 9">
    <name type="scientific">Lithospermum erythrorhizon</name>
    <name type="common">Purple gromwell</name>
    <name type="synonym">Lithospermum officinale var. erythrorhizon</name>
    <dbReference type="NCBI Taxonomy" id="34254"/>
    <lineage>
        <taxon>Eukaryota</taxon>
        <taxon>Viridiplantae</taxon>
        <taxon>Streptophyta</taxon>
        <taxon>Embryophyta</taxon>
        <taxon>Tracheophyta</taxon>
        <taxon>Spermatophyta</taxon>
        <taxon>Magnoliopsida</taxon>
        <taxon>eudicotyledons</taxon>
        <taxon>Gunneridae</taxon>
        <taxon>Pentapetalae</taxon>
        <taxon>asterids</taxon>
        <taxon>lamiids</taxon>
        <taxon>Boraginales</taxon>
        <taxon>Boraginaceae</taxon>
        <taxon>Boraginoideae</taxon>
        <taxon>Lithospermeae</taxon>
        <taxon>Lithospermum</taxon>
    </lineage>
</organism>
<feature type="transmembrane region" description="Helical" evidence="7">
    <location>
        <begin position="93"/>
        <end position="116"/>
    </location>
</feature>
<feature type="transmembrane region" description="Helical" evidence="7">
    <location>
        <begin position="211"/>
        <end position="237"/>
    </location>
</feature>
<evidence type="ECO:0000256" key="7">
    <source>
        <dbReference type="SAM" id="Phobius"/>
    </source>
</evidence>
<keyword evidence="5 7" id="KW-0472">Membrane</keyword>
<dbReference type="SUPFAM" id="SSF103473">
    <property type="entry name" value="MFS general substrate transporter"/>
    <property type="match status" value="1"/>
</dbReference>
<evidence type="ECO:0000256" key="1">
    <source>
        <dbReference type="ARBA" id="ARBA00004141"/>
    </source>
</evidence>
<keyword evidence="3 7" id="KW-0812">Transmembrane</keyword>
<comment type="subcellular location">
    <subcellularLocation>
        <location evidence="1">Membrane</location>
        <topology evidence="1">Multi-pass membrane protein</topology>
    </subcellularLocation>
</comment>
<dbReference type="CDD" id="cd17416">
    <property type="entry name" value="MFS_NPF1_2"/>
    <property type="match status" value="1"/>
</dbReference>
<dbReference type="Gene3D" id="1.20.1250.20">
    <property type="entry name" value="MFS general substrate transporter like domains"/>
    <property type="match status" value="1"/>
</dbReference>
<feature type="transmembrane region" description="Helical" evidence="7">
    <location>
        <begin position="331"/>
        <end position="353"/>
    </location>
</feature>
<feature type="transmembrane region" description="Helical" evidence="7">
    <location>
        <begin position="373"/>
        <end position="396"/>
    </location>
</feature>
<proteinExistence type="inferred from homology"/>
<evidence type="ECO:0000313" key="8">
    <source>
        <dbReference type="EMBL" id="GAA0157044.1"/>
    </source>
</evidence>
<dbReference type="PANTHER" id="PTHR11654">
    <property type="entry name" value="OLIGOPEPTIDE TRANSPORTER-RELATED"/>
    <property type="match status" value="1"/>
</dbReference>
<keyword evidence="9" id="KW-1185">Reference proteome</keyword>
<evidence type="ECO:0000256" key="3">
    <source>
        <dbReference type="ARBA" id="ARBA00022692"/>
    </source>
</evidence>
<dbReference type="AlphaFoldDB" id="A0AAV3Q005"/>
<protein>
    <submittedName>
        <fullName evidence="8">Transporter</fullName>
    </submittedName>
</protein>
<sequence length="580" mass="64550">MDTEPEEAEKCLLHEKSPSSRKGGFRTMPFIIVNESFEKVASYGLAPNMIIYLMNDYHLDAATGSSIIYLWSALSNCLSIFGAVSADSYLGRFSVIAFGSISSLLGMMLLWLTAAFPQLRPTLCDQPSYSCNSPQVAQLAVLFLSFVLISVGAGCVRPCSIAFGADQLAFISTSNKERVLDSYFNWYYASAAFSSIVAMTVIVYIQDSFGWTIGFAVPVILMTMSVPIFLLGSSLYIKVKPRESLFAGFMQVLVAAFRKRNICHQIRNSGFNYYSKGKSMMLAPSNDWRFFNNACIIEDPDRDLNPDGSASNPWRLCNVELVESLKSFIRVLPMWSSGIVFLVSLNSLSFTVLQAQTMDRHIFANVEIPAGSFGVFLVVSLTLWIGFYNSVLVPLLRKYTTQQNGLSPILRMGIGLVIGTIAMTSYAIIESRRRWLAIETSLQDDANDVIEMSALWLVPQEVLLGLAEAFNAIGQIEFFYTQFPKSMSSIAVALYSLEAAISNLVGSALVNIVDNVTEKIDGISWLSSNINNGHLDYYCWLLTLFNVVNFVYFLVCYRSYRTYQKIGQSNGTEENDHVCM</sequence>
<evidence type="ECO:0000313" key="9">
    <source>
        <dbReference type="Proteomes" id="UP001454036"/>
    </source>
</evidence>
<feature type="transmembrane region" description="Helical" evidence="7">
    <location>
        <begin position="408"/>
        <end position="429"/>
    </location>
</feature>
<dbReference type="Pfam" id="PF00854">
    <property type="entry name" value="PTR2"/>
    <property type="match status" value="1"/>
</dbReference>
<evidence type="ECO:0000256" key="2">
    <source>
        <dbReference type="ARBA" id="ARBA00005982"/>
    </source>
</evidence>
<reference evidence="8 9" key="1">
    <citation type="submission" date="2024-01" db="EMBL/GenBank/DDBJ databases">
        <title>The complete chloroplast genome sequence of Lithospermum erythrorhizon: insights into the phylogenetic relationship among Boraginaceae species and the maternal lineages of purple gromwells.</title>
        <authorList>
            <person name="Okada T."/>
            <person name="Watanabe K."/>
        </authorList>
    </citation>
    <scope>NUCLEOTIDE SEQUENCE [LARGE SCALE GENOMIC DNA]</scope>
</reference>
<feature type="transmembrane region" description="Helical" evidence="7">
    <location>
        <begin position="67"/>
        <end position="86"/>
    </location>
</feature>
<evidence type="ECO:0000256" key="6">
    <source>
        <dbReference type="ARBA" id="ARBA00044504"/>
    </source>
</evidence>
<keyword evidence="4 7" id="KW-1133">Transmembrane helix</keyword>
<dbReference type="InterPro" id="IPR036259">
    <property type="entry name" value="MFS_trans_sf"/>
</dbReference>
<name>A0AAV3Q005_LITER</name>
<dbReference type="GO" id="GO:0016020">
    <property type="term" value="C:membrane"/>
    <property type="evidence" value="ECO:0007669"/>
    <property type="project" value="UniProtKB-SubCell"/>
</dbReference>
<comment type="caution">
    <text evidence="8">The sequence shown here is derived from an EMBL/GenBank/DDBJ whole genome shotgun (WGS) entry which is preliminary data.</text>
</comment>